<keyword evidence="9" id="KW-0807">Transducer</keyword>
<dbReference type="AlphaFoldDB" id="A0A9P6BVV2"/>
<keyword evidence="5 10" id="KW-1133">Transmembrane helix</keyword>
<dbReference type="GO" id="GO:0000750">
    <property type="term" value="P:pheromone-dependent signal transduction involved in conjugation with cellular fusion"/>
    <property type="evidence" value="ECO:0007669"/>
    <property type="project" value="TreeGrafter"/>
</dbReference>
<name>A0A9P6BVV2_9AGAR</name>
<feature type="transmembrane region" description="Helical" evidence="10">
    <location>
        <begin position="6"/>
        <end position="24"/>
    </location>
</feature>
<reference evidence="11" key="1">
    <citation type="submission" date="2020-11" db="EMBL/GenBank/DDBJ databases">
        <authorList>
            <consortium name="DOE Joint Genome Institute"/>
            <person name="Ahrendt S."/>
            <person name="Riley R."/>
            <person name="Andreopoulos W."/>
            <person name="Labutti K."/>
            <person name="Pangilinan J."/>
            <person name="Ruiz-Duenas F.J."/>
            <person name="Barrasa J.M."/>
            <person name="Sanchez-Garcia M."/>
            <person name="Camarero S."/>
            <person name="Miyauchi S."/>
            <person name="Serrano A."/>
            <person name="Linde D."/>
            <person name="Babiker R."/>
            <person name="Drula E."/>
            <person name="Ayuso-Fernandez I."/>
            <person name="Pacheco R."/>
            <person name="Padilla G."/>
            <person name="Ferreira P."/>
            <person name="Barriuso J."/>
            <person name="Kellner H."/>
            <person name="Castanera R."/>
            <person name="Alfaro M."/>
            <person name="Ramirez L."/>
            <person name="Pisabarro A.G."/>
            <person name="Kuo A."/>
            <person name="Tritt A."/>
            <person name="Lipzen A."/>
            <person name="He G."/>
            <person name="Yan M."/>
            <person name="Ng V."/>
            <person name="Cullen D."/>
            <person name="Martin F."/>
            <person name="Rosso M.-N."/>
            <person name="Henrissat B."/>
            <person name="Hibbett D."/>
            <person name="Martinez A.T."/>
            <person name="Grigoriev I.V."/>
        </authorList>
    </citation>
    <scope>NUCLEOTIDE SEQUENCE</scope>
    <source>
        <strain evidence="11">MF-IS2</strain>
    </source>
</reference>
<dbReference type="GO" id="GO:0004934">
    <property type="term" value="F:mating-type alpha-factor pheromone receptor activity"/>
    <property type="evidence" value="ECO:0007669"/>
    <property type="project" value="InterPro"/>
</dbReference>
<dbReference type="CDD" id="cd14966">
    <property type="entry name" value="7tmD_STE3"/>
    <property type="match status" value="1"/>
</dbReference>
<gene>
    <name evidence="11" type="ORF">P691DRAFT_780141</name>
</gene>
<dbReference type="PRINTS" id="PR00899">
    <property type="entry name" value="GPCRSTE3"/>
</dbReference>
<keyword evidence="12" id="KW-1185">Reference proteome</keyword>
<comment type="subcellular location">
    <subcellularLocation>
        <location evidence="1">Membrane</location>
        <topology evidence="1">Multi-pass membrane protein</topology>
    </subcellularLocation>
</comment>
<accession>A0A9P6BVV2</accession>
<dbReference type="InterPro" id="IPR000481">
    <property type="entry name" value="GPCR_Pheromne_B_alpha_rcpt"/>
</dbReference>
<protein>
    <submittedName>
        <fullName evidence="11">STE3-domain-containing protein</fullName>
    </submittedName>
</protein>
<dbReference type="GO" id="GO:0005886">
    <property type="term" value="C:plasma membrane"/>
    <property type="evidence" value="ECO:0007669"/>
    <property type="project" value="TreeGrafter"/>
</dbReference>
<keyword evidence="7 10" id="KW-0472">Membrane</keyword>
<keyword evidence="6" id="KW-0297">G-protein coupled receptor</keyword>
<dbReference type="EMBL" id="MU152794">
    <property type="protein sequence ID" value="KAF9440169.1"/>
    <property type="molecule type" value="Genomic_DNA"/>
</dbReference>
<evidence type="ECO:0000256" key="2">
    <source>
        <dbReference type="ARBA" id="ARBA00011085"/>
    </source>
</evidence>
<dbReference type="PANTHER" id="PTHR28097">
    <property type="entry name" value="PHEROMONE A FACTOR RECEPTOR"/>
    <property type="match status" value="1"/>
</dbReference>
<evidence type="ECO:0000256" key="9">
    <source>
        <dbReference type="ARBA" id="ARBA00023224"/>
    </source>
</evidence>
<evidence type="ECO:0000256" key="8">
    <source>
        <dbReference type="ARBA" id="ARBA00023170"/>
    </source>
</evidence>
<dbReference type="PANTHER" id="PTHR28097:SF1">
    <property type="entry name" value="PHEROMONE A FACTOR RECEPTOR"/>
    <property type="match status" value="1"/>
</dbReference>
<proteinExistence type="inferred from homology"/>
<organism evidence="11 12">
    <name type="scientific">Macrolepiota fuliginosa MF-IS2</name>
    <dbReference type="NCBI Taxonomy" id="1400762"/>
    <lineage>
        <taxon>Eukaryota</taxon>
        <taxon>Fungi</taxon>
        <taxon>Dikarya</taxon>
        <taxon>Basidiomycota</taxon>
        <taxon>Agaricomycotina</taxon>
        <taxon>Agaricomycetes</taxon>
        <taxon>Agaricomycetidae</taxon>
        <taxon>Agaricales</taxon>
        <taxon>Agaricineae</taxon>
        <taxon>Agaricaceae</taxon>
        <taxon>Macrolepiota</taxon>
    </lineage>
</organism>
<feature type="transmembrane region" description="Helical" evidence="10">
    <location>
        <begin position="111"/>
        <end position="135"/>
    </location>
</feature>
<comment type="similarity">
    <text evidence="2">Belongs to the G-protein coupled receptor 4 family.</text>
</comment>
<feature type="transmembrane region" description="Helical" evidence="10">
    <location>
        <begin position="272"/>
        <end position="291"/>
    </location>
</feature>
<keyword evidence="8" id="KW-0675">Receptor</keyword>
<feature type="transmembrane region" description="Helical" evidence="10">
    <location>
        <begin position="155"/>
        <end position="184"/>
    </location>
</feature>
<evidence type="ECO:0000313" key="11">
    <source>
        <dbReference type="EMBL" id="KAF9440169.1"/>
    </source>
</evidence>
<dbReference type="OrthoDB" id="2874149at2759"/>
<dbReference type="Pfam" id="PF02076">
    <property type="entry name" value="STE3"/>
    <property type="match status" value="1"/>
</dbReference>
<evidence type="ECO:0000256" key="6">
    <source>
        <dbReference type="ARBA" id="ARBA00023040"/>
    </source>
</evidence>
<feature type="transmembrane region" description="Helical" evidence="10">
    <location>
        <begin position="70"/>
        <end position="90"/>
    </location>
</feature>
<comment type="caution">
    <text evidence="11">The sequence shown here is derived from an EMBL/GenBank/DDBJ whole genome shotgun (WGS) entry which is preliminary data.</text>
</comment>
<dbReference type="InterPro" id="IPR001499">
    <property type="entry name" value="GPCR_STE3"/>
</dbReference>
<dbReference type="PRINTS" id="PR00901">
    <property type="entry name" value="PHEROMONEBAR"/>
</dbReference>
<evidence type="ECO:0000256" key="5">
    <source>
        <dbReference type="ARBA" id="ARBA00022989"/>
    </source>
</evidence>
<keyword evidence="3" id="KW-0589">Pheromone response</keyword>
<evidence type="ECO:0000256" key="1">
    <source>
        <dbReference type="ARBA" id="ARBA00004141"/>
    </source>
</evidence>
<feature type="transmembrane region" description="Helical" evidence="10">
    <location>
        <begin position="36"/>
        <end position="55"/>
    </location>
</feature>
<evidence type="ECO:0000256" key="4">
    <source>
        <dbReference type="ARBA" id="ARBA00022692"/>
    </source>
</evidence>
<evidence type="ECO:0000256" key="7">
    <source>
        <dbReference type="ARBA" id="ARBA00023136"/>
    </source>
</evidence>
<feature type="transmembrane region" description="Helical" evidence="10">
    <location>
        <begin position="205"/>
        <end position="229"/>
    </location>
</feature>
<evidence type="ECO:0000256" key="10">
    <source>
        <dbReference type="SAM" id="Phobius"/>
    </source>
</evidence>
<dbReference type="Proteomes" id="UP000807342">
    <property type="component" value="Unassembled WGS sequence"/>
</dbReference>
<evidence type="ECO:0000313" key="12">
    <source>
        <dbReference type="Proteomes" id="UP000807342"/>
    </source>
</evidence>
<keyword evidence="4 10" id="KW-0812">Transmembrane</keyword>
<sequence>MADPTYPLFPILTFLGFFLVLIPLPWHMKAWNSGTCFYMMWAALGCLNQFINSIVWHDNALNPAPFWCEISIRIMMGASVGLPASSLCINRRLYHIITARTGSISNWEKKRAIIIDSLICIVFPLVYIALQYIVQGHRFNIYEDIGCFPATYNTVIAYLVSCMWPLLIGCISACYCILTLYTFSRRRIEFSRMLSAHPSITVWRYFRLMALAMTELLCTMPLSVFVIWLNATSAPIEQWISWEDTHFNYSRIDQFPASLWKRDSNLVLAMEFSRWVVPVAAFVFFAFFGFAEEARCHYSALLHKIGGFFVPTCILQSQLLPPLWSKGSPSILPLPVTSKVAEIAKLPVFGEKDKVSPTRNADFSSDLASSLSYCNSPSSDASSVRTCPW</sequence>
<evidence type="ECO:0000256" key="3">
    <source>
        <dbReference type="ARBA" id="ARBA00022507"/>
    </source>
</evidence>